<reference evidence="7 8" key="1">
    <citation type="submission" date="2019-12" db="EMBL/GenBank/DDBJ databases">
        <title>Genomic-based taxomic classification of the family Erythrobacteraceae.</title>
        <authorList>
            <person name="Xu L."/>
        </authorList>
    </citation>
    <scope>NUCLEOTIDE SEQUENCE [LARGE SCALE GENOMIC DNA]</scope>
    <source>
        <strain evidence="7 8">M0322</strain>
    </source>
</reference>
<dbReference type="GO" id="GO:0008276">
    <property type="term" value="F:protein methyltransferase activity"/>
    <property type="evidence" value="ECO:0007669"/>
    <property type="project" value="UniProtKB-UniRule"/>
</dbReference>
<dbReference type="GO" id="GO:0005737">
    <property type="term" value="C:cytoplasm"/>
    <property type="evidence" value="ECO:0007669"/>
    <property type="project" value="UniProtKB-SubCell"/>
</dbReference>
<gene>
    <name evidence="6" type="primary">prmA</name>
    <name evidence="7" type="ORF">GRI99_07995</name>
</gene>
<dbReference type="EMBL" id="WTYV01000002">
    <property type="protein sequence ID" value="MXO71584.1"/>
    <property type="molecule type" value="Genomic_DNA"/>
</dbReference>
<comment type="caution">
    <text evidence="7">The sequence shown here is derived from an EMBL/GenBank/DDBJ whole genome shotgun (WGS) entry which is preliminary data.</text>
</comment>
<sequence length="301" mass="32425">MSWKLVAHASKELVEAALERRDEAWDWDEDVVLTGYEIAPDRPDDWVLDAYTPGKPTKAQTQAVAALFDAPAPALTAEKLPDADWVVESQKGVDPIRAGRFFVHTPDHAPCAEAGVTSFCIPAAQAFGTGQHATTWGCLAMLDTMKRQGLVIRNVADIGTGTGLLAFAAMVLWPHAKASASDIDPVCLPAVEENAALNGFTMGTEPGALAMVVAEGMADEFLQARAPYDLLIANILAGPLIDLAPDFAASVCERGHIVLSGLLVTQEAAVLAAYRKAGFRLQQRLHRGDWAVLWLRQRYRG</sequence>
<keyword evidence="4 6" id="KW-0808">Transferase</keyword>
<dbReference type="Proteomes" id="UP000466966">
    <property type="component" value="Unassembled WGS sequence"/>
</dbReference>
<organism evidence="7 8">
    <name type="scientific">Alteraurantiacibacter buctensis</name>
    <dbReference type="NCBI Taxonomy" id="1503981"/>
    <lineage>
        <taxon>Bacteria</taxon>
        <taxon>Pseudomonadati</taxon>
        <taxon>Pseudomonadota</taxon>
        <taxon>Alphaproteobacteria</taxon>
        <taxon>Sphingomonadales</taxon>
        <taxon>Erythrobacteraceae</taxon>
        <taxon>Alteraurantiacibacter</taxon>
    </lineage>
</organism>
<keyword evidence="8" id="KW-1185">Reference proteome</keyword>
<dbReference type="RefSeq" id="WP_160771485.1">
    <property type="nucleotide sequence ID" value="NZ_WTYV01000002.1"/>
</dbReference>
<name>A0A844YYN8_9SPHN</name>
<keyword evidence="2 6" id="KW-0963">Cytoplasm</keyword>
<dbReference type="Gene3D" id="3.40.50.150">
    <property type="entry name" value="Vaccinia Virus protein VP39"/>
    <property type="match status" value="1"/>
</dbReference>
<dbReference type="OrthoDB" id="9785995at2"/>
<dbReference type="InterPro" id="IPR004498">
    <property type="entry name" value="Ribosomal_PrmA_MeTrfase"/>
</dbReference>
<comment type="catalytic activity">
    <reaction evidence="6">
        <text>L-lysyl-[protein] + 3 S-adenosyl-L-methionine = N(6),N(6),N(6)-trimethyl-L-lysyl-[protein] + 3 S-adenosyl-L-homocysteine + 3 H(+)</text>
        <dbReference type="Rhea" id="RHEA:54192"/>
        <dbReference type="Rhea" id="RHEA-COMP:9752"/>
        <dbReference type="Rhea" id="RHEA-COMP:13826"/>
        <dbReference type="ChEBI" id="CHEBI:15378"/>
        <dbReference type="ChEBI" id="CHEBI:29969"/>
        <dbReference type="ChEBI" id="CHEBI:57856"/>
        <dbReference type="ChEBI" id="CHEBI:59789"/>
        <dbReference type="ChEBI" id="CHEBI:61961"/>
    </reaction>
</comment>
<evidence type="ECO:0000313" key="8">
    <source>
        <dbReference type="Proteomes" id="UP000466966"/>
    </source>
</evidence>
<dbReference type="Pfam" id="PF06325">
    <property type="entry name" value="PrmA"/>
    <property type="match status" value="1"/>
</dbReference>
<comment type="function">
    <text evidence="6">Methylates ribosomal protein L11.</text>
</comment>
<feature type="binding site" evidence="6">
    <location>
        <position position="159"/>
    </location>
    <ligand>
        <name>S-adenosyl-L-methionine</name>
        <dbReference type="ChEBI" id="CHEBI:59789"/>
    </ligand>
</feature>
<keyword evidence="5 6" id="KW-0949">S-adenosyl-L-methionine</keyword>
<dbReference type="SUPFAM" id="SSF53335">
    <property type="entry name" value="S-adenosyl-L-methionine-dependent methyltransferases"/>
    <property type="match status" value="1"/>
</dbReference>
<accession>A0A844YYN8</accession>
<evidence type="ECO:0000256" key="3">
    <source>
        <dbReference type="ARBA" id="ARBA00022603"/>
    </source>
</evidence>
<evidence type="ECO:0000256" key="1">
    <source>
        <dbReference type="ARBA" id="ARBA00009741"/>
    </source>
</evidence>
<dbReference type="GO" id="GO:0032259">
    <property type="term" value="P:methylation"/>
    <property type="evidence" value="ECO:0007669"/>
    <property type="project" value="UniProtKB-KW"/>
</dbReference>
<dbReference type="PANTHER" id="PTHR43648:SF1">
    <property type="entry name" value="ELECTRON TRANSFER FLAVOPROTEIN BETA SUBUNIT LYSINE METHYLTRANSFERASE"/>
    <property type="match status" value="1"/>
</dbReference>
<dbReference type="AlphaFoldDB" id="A0A844YYN8"/>
<keyword evidence="3 6" id="KW-0489">Methyltransferase</keyword>
<evidence type="ECO:0000256" key="5">
    <source>
        <dbReference type="ARBA" id="ARBA00022691"/>
    </source>
</evidence>
<evidence type="ECO:0000256" key="2">
    <source>
        <dbReference type="ARBA" id="ARBA00022490"/>
    </source>
</evidence>
<feature type="binding site" evidence="6">
    <location>
        <position position="182"/>
    </location>
    <ligand>
        <name>S-adenosyl-L-methionine</name>
        <dbReference type="ChEBI" id="CHEBI:59789"/>
    </ligand>
</feature>
<evidence type="ECO:0000256" key="4">
    <source>
        <dbReference type="ARBA" id="ARBA00022679"/>
    </source>
</evidence>
<feature type="binding site" evidence="6">
    <location>
        <position position="135"/>
    </location>
    <ligand>
        <name>S-adenosyl-L-methionine</name>
        <dbReference type="ChEBI" id="CHEBI:59789"/>
    </ligand>
</feature>
<dbReference type="InterPro" id="IPR029063">
    <property type="entry name" value="SAM-dependent_MTases_sf"/>
</dbReference>
<dbReference type="PANTHER" id="PTHR43648">
    <property type="entry name" value="ELECTRON TRANSFER FLAVOPROTEIN BETA SUBUNIT LYSINE METHYLTRANSFERASE"/>
    <property type="match status" value="1"/>
</dbReference>
<dbReference type="HAMAP" id="MF_00735">
    <property type="entry name" value="Methyltr_PrmA"/>
    <property type="match status" value="1"/>
</dbReference>
<dbReference type="EC" id="2.1.1.-" evidence="6"/>
<evidence type="ECO:0000313" key="7">
    <source>
        <dbReference type="EMBL" id="MXO71584.1"/>
    </source>
</evidence>
<feature type="binding site" evidence="6">
    <location>
        <position position="234"/>
    </location>
    <ligand>
        <name>S-adenosyl-L-methionine</name>
        <dbReference type="ChEBI" id="CHEBI:59789"/>
    </ligand>
</feature>
<comment type="similarity">
    <text evidence="1 6">Belongs to the methyltransferase superfamily. PrmA family.</text>
</comment>
<dbReference type="InterPro" id="IPR050078">
    <property type="entry name" value="Ribosomal_L11_MeTrfase_PrmA"/>
</dbReference>
<evidence type="ECO:0000256" key="6">
    <source>
        <dbReference type="HAMAP-Rule" id="MF_00735"/>
    </source>
</evidence>
<proteinExistence type="inferred from homology"/>
<protein>
    <recommendedName>
        <fullName evidence="6">Ribosomal protein L11 methyltransferase</fullName>
        <shortName evidence="6">L11 Mtase</shortName>
        <ecNumber evidence="6">2.1.1.-</ecNumber>
    </recommendedName>
</protein>
<comment type="subcellular location">
    <subcellularLocation>
        <location evidence="6">Cytoplasm</location>
    </subcellularLocation>
</comment>